<feature type="transmembrane region" description="Helical" evidence="6">
    <location>
        <begin position="24"/>
        <end position="48"/>
    </location>
</feature>
<dbReference type="GO" id="GO:0051301">
    <property type="term" value="P:cell division"/>
    <property type="evidence" value="ECO:0007669"/>
    <property type="project" value="UniProtKB-KW"/>
</dbReference>
<gene>
    <name evidence="8" type="ORF">ACFFFR_00320</name>
</gene>
<dbReference type="Proteomes" id="UP001589862">
    <property type="component" value="Unassembled WGS sequence"/>
</dbReference>
<keyword evidence="2 8" id="KW-0132">Cell division</keyword>
<evidence type="ECO:0000259" key="7">
    <source>
        <dbReference type="Pfam" id="PF08478"/>
    </source>
</evidence>
<keyword evidence="4 6" id="KW-1133">Transmembrane helix</keyword>
<keyword evidence="3 6" id="KW-0812">Transmembrane</keyword>
<evidence type="ECO:0000256" key="2">
    <source>
        <dbReference type="ARBA" id="ARBA00022618"/>
    </source>
</evidence>
<evidence type="ECO:0000256" key="3">
    <source>
        <dbReference type="ARBA" id="ARBA00022692"/>
    </source>
</evidence>
<evidence type="ECO:0000256" key="4">
    <source>
        <dbReference type="ARBA" id="ARBA00022989"/>
    </source>
</evidence>
<dbReference type="InterPro" id="IPR013685">
    <property type="entry name" value="POTRA_FtsQ_type"/>
</dbReference>
<reference evidence="8 9" key="1">
    <citation type="submission" date="2024-09" db="EMBL/GenBank/DDBJ databases">
        <authorList>
            <person name="Sun Q."/>
            <person name="Mori K."/>
        </authorList>
    </citation>
    <scope>NUCLEOTIDE SEQUENCE [LARGE SCALE GENOMIC DNA]</scope>
    <source>
        <strain evidence="8 9">NCAIM B.02604</strain>
    </source>
</reference>
<sequence>MSFSQHEANIFELPESPTQRRKRWAFWAWMISLLSVLIIGAVMAVLFFSPLLATKTIKTTGNHLLAEKTVVKKLEPLTGKPLPQVTDGQVADMLADQSAISSSRIQVQLPDTLIVHLIEYDPVVVVQTKTDKTTSYALYNSLGQNIKTLSGKKEADSFKLPVVDSGQATKDQTLFTTVTNVLGDVGSGLRGRMVSAEAKTVDSVILKLKDGRQIFWGNSENNEKKKAVLDALMKNEAHRAKQAKAGKLKDYTAVKVFDVSTPDQPVLR</sequence>
<evidence type="ECO:0000256" key="1">
    <source>
        <dbReference type="ARBA" id="ARBA00022475"/>
    </source>
</evidence>
<dbReference type="InterPro" id="IPR050487">
    <property type="entry name" value="FtsQ_DivIB"/>
</dbReference>
<keyword evidence="9" id="KW-1185">Reference proteome</keyword>
<dbReference type="EMBL" id="JBHLUB010000001">
    <property type="protein sequence ID" value="MFC0580835.1"/>
    <property type="molecule type" value="Genomic_DNA"/>
</dbReference>
<proteinExistence type="predicted"/>
<keyword evidence="5" id="KW-0131">Cell cycle</keyword>
<evidence type="ECO:0000256" key="5">
    <source>
        <dbReference type="ARBA" id="ARBA00023306"/>
    </source>
</evidence>
<accession>A0ABV6P6Z2</accession>
<dbReference type="PANTHER" id="PTHR37820">
    <property type="entry name" value="CELL DIVISION PROTEIN DIVIB"/>
    <property type="match status" value="1"/>
</dbReference>
<dbReference type="PANTHER" id="PTHR37820:SF1">
    <property type="entry name" value="CELL DIVISION PROTEIN FTSQ"/>
    <property type="match status" value="1"/>
</dbReference>
<keyword evidence="1" id="KW-1003">Cell membrane</keyword>
<comment type="caution">
    <text evidence="8">The sequence shown here is derived from an EMBL/GenBank/DDBJ whole genome shotgun (WGS) entry which is preliminary data.</text>
</comment>
<dbReference type="RefSeq" id="WP_377457186.1">
    <property type="nucleotide sequence ID" value="NZ_JBHLUB010000001.1"/>
</dbReference>
<keyword evidence="6" id="KW-0472">Membrane</keyword>
<evidence type="ECO:0000313" key="9">
    <source>
        <dbReference type="Proteomes" id="UP001589862"/>
    </source>
</evidence>
<name>A0ABV6P6Z2_9MICC</name>
<feature type="domain" description="POTRA" evidence="7">
    <location>
        <begin position="54"/>
        <end position="120"/>
    </location>
</feature>
<evidence type="ECO:0000313" key="8">
    <source>
        <dbReference type="EMBL" id="MFC0580835.1"/>
    </source>
</evidence>
<organism evidence="8 9">
    <name type="scientific">Micrococcoides hystricis</name>
    <dbReference type="NCBI Taxonomy" id="1572761"/>
    <lineage>
        <taxon>Bacteria</taxon>
        <taxon>Bacillati</taxon>
        <taxon>Actinomycetota</taxon>
        <taxon>Actinomycetes</taxon>
        <taxon>Micrococcales</taxon>
        <taxon>Micrococcaceae</taxon>
        <taxon>Micrococcoides</taxon>
    </lineage>
</organism>
<dbReference type="Pfam" id="PF08478">
    <property type="entry name" value="POTRA_1"/>
    <property type="match status" value="1"/>
</dbReference>
<evidence type="ECO:0000256" key="6">
    <source>
        <dbReference type="SAM" id="Phobius"/>
    </source>
</evidence>
<protein>
    <submittedName>
        <fullName evidence="8">Cell division protein FtsQ/DivIB</fullName>
    </submittedName>
</protein>